<keyword evidence="4" id="KW-0539">Nucleus</keyword>
<dbReference type="SUPFAM" id="SSF46785">
    <property type="entry name" value="Winged helix' DNA-binding domain"/>
    <property type="match status" value="1"/>
</dbReference>
<feature type="domain" description="HSF-type DNA-binding" evidence="5">
    <location>
        <begin position="16"/>
        <end position="111"/>
    </location>
</feature>
<evidence type="ECO:0000313" key="7">
    <source>
        <dbReference type="RefSeq" id="XP_037899742.1"/>
    </source>
</evidence>
<dbReference type="RefSeq" id="XP_037899742.1">
    <property type="nucleotide sequence ID" value="XM_038043814.1"/>
</dbReference>
<dbReference type="InterPro" id="IPR000232">
    <property type="entry name" value="HSF_DNA-bd"/>
</dbReference>
<evidence type="ECO:0000256" key="1">
    <source>
        <dbReference type="ARBA" id="ARBA00004123"/>
    </source>
</evidence>
<keyword evidence="3" id="KW-0238">DNA-binding</keyword>
<dbReference type="GeneID" id="119644278"/>
<evidence type="ECO:0000313" key="6">
    <source>
        <dbReference type="Proteomes" id="UP000092443"/>
    </source>
</evidence>
<accession>A0A9C5ZQI2</accession>
<dbReference type="GO" id="GO:0003700">
    <property type="term" value="F:DNA-binding transcription factor activity"/>
    <property type="evidence" value="ECO:0007669"/>
    <property type="project" value="InterPro"/>
</dbReference>
<keyword evidence="6" id="KW-1185">Reference proteome</keyword>
<dbReference type="Pfam" id="PF00447">
    <property type="entry name" value="HSF_DNA-bind"/>
    <property type="match status" value="1"/>
</dbReference>
<dbReference type="Gene3D" id="1.10.10.10">
    <property type="entry name" value="Winged helix-like DNA-binding domain superfamily/Winged helix DNA-binding domain"/>
    <property type="match status" value="1"/>
</dbReference>
<reference evidence="7" key="1">
    <citation type="submission" date="2025-08" db="UniProtKB">
        <authorList>
            <consortium name="RefSeq"/>
        </authorList>
    </citation>
    <scope>IDENTIFICATION</scope>
    <source>
        <tissue evidence="7">Whole body pupa</tissue>
    </source>
</reference>
<dbReference type="AlphaFoldDB" id="A0A9C5ZQI2"/>
<evidence type="ECO:0000256" key="3">
    <source>
        <dbReference type="ARBA" id="ARBA00023125"/>
    </source>
</evidence>
<gene>
    <name evidence="7" type="primary">LOC119644278</name>
</gene>
<dbReference type="KEGG" id="gfs:119644278"/>
<dbReference type="InterPro" id="IPR036390">
    <property type="entry name" value="WH_DNA-bd_sf"/>
</dbReference>
<dbReference type="Proteomes" id="UP000092443">
    <property type="component" value="Unplaced"/>
</dbReference>
<comment type="similarity">
    <text evidence="2">Belongs to the HSF family.</text>
</comment>
<dbReference type="GO" id="GO:0043565">
    <property type="term" value="F:sequence-specific DNA binding"/>
    <property type="evidence" value="ECO:0007669"/>
    <property type="project" value="InterPro"/>
</dbReference>
<name>A0A9C5ZQI2_9MUSC</name>
<evidence type="ECO:0000256" key="2">
    <source>
        <dbReference type="ARBA" id="ARBA00006403"/>
    </source>
</evidence>
<comment type="subcellular location">
    <subcellularLocation>
        <location evidence="1">Nucleus</location>
    </subcellularLocation>
</comment>
<evidence type="ECO:0000256" key="4">
    <source>
        <dbReference type="ARBA" id="ARBA00023242"/>
    </source>
</evidence>
<sequence length="461" mass="53435">MEALYITRRDIENFPFPYKLWLVIHLDFCDFLRWSRDGTVVLLDLVALEDYLNSTRSIFHIKNRSSFLDHLEEFQFERLNATPEPGQDLLLQYKNENFQRHRLDLLPKIRRSTYHIFGEQNKSKNKTVDHNSLDAVNTRAAERMKGDLCFMFHGGLSKIQKSRLRFHTILNFQNETRILQEKLQASDELAAQKRRIKTKLDRGVGSGKGGSVAEEEEVIELPVDMFENPHDSVLHVDDDFRPEYAGYYGTCSKELIMNFFGDYLPTYEDGSMEVKKIIGESGTSNLNVLSCERDEVPKSQFQKYFEASSLNMDSTSTSIRQSNLPPLNFSSPLEPIFKTDDEHGNVNYMQKGITVTQINQNSMDTEVDISMDEFIKFKDTSYANLVSRTPREVEARPHEVNYSTATVQEAVAPAHPQDFPQMPTAVKMEITEQEDNHENEANFRNFFSQYRASLNLLYERH</sequence>
<organism evidence="6 7">
    <name type="scientific">Glossina fuscipes</name>
    <dbReference type="NCBI Taxonomy" id="7396"/>
    <lineage>
        <taxon>Eukaryota</taxon>
        <taxon>Metazoa</taxon>
        <taxon>Ecdysozoa</taxon>
        <taxon>Arthropoda</taxon>
        <taxon>Hexapoda</taxon>
        <taxon>Insecta</taxon>
        <taxon>Pterygota</taxon>
        <taxon>Neoptera</taxon>
        <taxon>Endopterygota</taxon>
        <taxon>Diptera</taxon>
        <taxon>Brachycera</taxon>
        <taxon>Muscomorpha</taxon>
        <taxon>Hippoboscoidea</taxon>
        <taxon>Glossinidae</taxon>
        <taxon>Glossina</taxon>
    </lineage>
</organism>
<evidence type="ECO:0000259" key="5">
    <source>
        <dbReference type="Pfam" id="PF00447"/>
    </source>
</evidence>
<dbReference type="InterPro" id="IPR036388">
    <property type="entry name" value="WH-like_DNA-bd_sf"/>
</dbReference>
<proteinExistence type="inferred from homology"/>
<protein>
    <submittedName>
        <fullName evidence="7">Uncharacterized protein LOC119644278</fullName>
    </submittedName>
</protein>
<dbReference type="GO" id="GO:0005634">
    <property type="term" value="C:nucleus"/>
    <property type="evidence" value="ECO:0007669"/>
    <property type="project" value="UniProtKB-SubCell"/>
</dbReference>